<dbReference type="PANTHER" id="PTHR13609">
    <property type="entry name" value="UBIQUITIN DOMAIN CONTAINING 1 PROTEIN-RELATED"/>
    <property type="match status" value="1"/>
</dbReference>
<feature type="transmembrane region" description="Helical" evidence="1">
    <location>
        <begin position="6"/>
        <end position="28"/>
    </location>
</feature>
<keyword evidence="4" id="KW-1185">Reference proteome</keyword>
<dbReference type="HOGENOM" id="CLU_136571_0_0_1"/>
<keyword evidence="1" id="KW-1133">Transmembrane helix</keyword>
<dbReference type="Gene3D" id="1.20.225.20">
    <property type="entry name" value="Ub domain-containing protein, DC-UbP/UBTD2, N-terminal domain"/>
    <property type="match status" value="1"/>
</dbReference>
<dbReference type="Proteomes" id="UP000032141">
    <property type="component" value="Chromosome C6"/>
</dbReference>
<name>A0A0D3CQP9_BRAOL</name>
<dbReference type="InterPro" id="IPR039869">
    <property type="entry name" value="UBTD1/2"/>
</dbReference>
<dbReference type="EnsemblPlants" id="Bo6g031470.1">
    <property type="protein sequence ID" value="Bo6g031470.1"/>
    <property type="gene ID" value="Bo6g031470"/>
</dbReference>
<dbReference type="OMA" id="CAGSREK"/>
<evidence type="ECO:0000259" key="2">
    <source>
        <dbReference type="Pfam" id="PF16455"/>
    </source>
</evidence>
<protein>
    <recommendedName>
        <fullName evidence="2">DC-UbP/UBTD2 N-terminal domain-containing protein</fullName>
    </recommendedName>
</protein>
<dbReference type="eggNOG" id="KOG0013">
    <property type="taxonomic scope" value="Eukaryota"/>
</dbReference>
<feature type="domain" description="DC-UbP/UBTD2 N-terminal" evidence="2">
    <location>
        <begin position="51"/>
        <end position="148"/>
    </location>
</feature>
<evidence type="ECO:0000256" key="1">
    <source>
        <dbReference type="SAM" id="Phobius"/>
    </source>
</evidence>
<reference evidence="3" key="2">
    <citation type="submission" date="2015-03" db="UniProtKB">
        <authorList>
            <consortium name="EnsemblPlants"/>
        </authorList>
    </citation>
    <scope>IDENTIFICATION</scope>
</reference>
<dbReference type="AlphaFoldDB" id="A0A0D3CQP9"/>
<evidence type="ECO:0000313" key="3">
    <source>
        <dbReference type="EnsemblPlants" id="Bo6g031470.1"/>
    </source>
</evidence>
<dbReference type="InterPro" id="IPR032752">
    <property type="entry name" value="DC-UbP/UBTD2_N"/>
</dbReference>
<keyword evidence="1" id="KW-0472">Membrane</keyword>
<reference evidence="3 4" key="1">
    <citation type="journal article" date="2014" name="Genome Biol.">
        <title>Transcriptome and methylome profiling reveals relics of genome dominance in the mesopolyploid Brassica oleracea.</title>
        <authorList>
            <person name="Parkin I.A."/>
            <person name="Koh C."/>
            <person name="Tang H."/>
            <person name="Robinson S.J."/>
            <person name="Kagale S."/>
            <person name="Clarke W.E."/>
            <person name="Town C.D."/>
            <person name="Nixon J."/>
            <person name="Krishnakumar V."/>
            <person name="Bidwell S.L."/>
            <person name="Denoeud F."/>
            <person name="Belcram H."/>
            <person name="Links M.G."/>
            <person name="Just J."/>
            <person name="Clarke C."/>
            <person name="Bender T."/>
            <person name="Huebert T."/>
            <person name="Mason A.S."/>
            <person name="Pires J.C."/>
            <person name="Barker G."/>
            <person name="Moore J."/>
            <person name="Walley P.G."/>
            <person name="Manoli S."/>
            <person name="Batley J."/>
            <person name="Edwards D."/>
            <person name="Nelson M.N."/>
            <person name="Wang X."/>
            <person name="Paterson A.H."/>
            <person name="King G."/>
            <person name="Bancroft I."/>
            <person name="Chalhoub B."/>
            <person name="Sharpe A.G."/>
        </authorList>
    </citation>
    <scope>NUCLEOTIDE SEQUENCE</scope>
    <source>
        <strain evidence="3 4">cv. TO1000</strain>
    </source>
</reference>
<accession>A0A0D3CQP9</accession>
<dbReference type="Pfam" id="PF16455">
    <property type="entry name" value="UBD"/>
    <property type="match status" value="1"/>
</dbReference>
<sequence length="149" mass="17002">MSQSLAPPRFIIIVIFNSVFFFSSVSRFEKNLIFERKVYDFDLASTKGPVKKIRKPKPWKHTQPITKAELVKMREEFWDTAPHYGGTKEIWDALRAAAEADISLAQTIVDSAGVIVQNNDLTTCYDERGAKYDLPKYVLSEPTNLVEES</sequence>
<organism evidence="3 4">
    <name type="scientific">Brassica oleracea var. oleracea</name>
    <dbReference type="NCBI Taxonomy" id="109376"/>
    <lineage>
        <taxon>Eukaryota</taxon>
        <taxon>Viridiplantae</taxon>
        <taxon>Streptophyta</taxon>
        <taxon>Embryophyta</taxon>
        <taxon>Tracheophyta</taxon>
        <taxon>Spermatophyta</taxon>
        <taxon>Magnoliopsida</taxon>
        <taxon>eudicotyledons</taxon>
        <taxon>Gunneridae</taxon>
        <taxon>Pentapetalae</taxon>
        <taxon>rosids</taxon>
        <taxon>malvids</taxon>
        <taxon>Brassicales</taxon>
        <taxon>Brassicaceae</taxon>
        <taxon>Brassiceae</taxon>
        <taxon>Brassica</taxon>
    </lineage>
</organism>
<dbReference type="Gramene" id="Bo6g031470.1">
    <property type="protein sequence ID" value="Bo6g031470.1"/>
    <property type="gene ID" value="Bo6g031470"/>
</dbReference>
<evidence type="ECO:0000313" key="4">
    <source>
        <dbReference type="Proteomes" id="UP000032141"/>
    </source>
</evidence>
<dbReference type="InterPro" id="IPR038169">
    <property type="entry name" value="DC-UbP/UBTD2_N_sf"/>
</dbReference>
<proteinExistence type="predicted"/>
<keyword evidence="1" id="KW-0812">Transmembrane</keyword>